<accession>A0A8H5H692</accession>
<protein>
    <submittedName>
        <fullName evidence="2">Uncharacterized protein</fullName>
    </submittedName>
</protein>
<evidence type="ECO:0000256" key="1">
    <source>
        <dbReference type="SAM" id="MobiDB-lite"/>
    </source>
</evidence>
<dbReference type="EMBL" id="JAACJN010000084">
    <property type="protein sequence ID" value="KAF5377365.1"/>
    <property type="molecule type" value="Genomic_DNA"/>
</dbReference>
<feature type="region of interest" description="Disordered" evidence="1">
    <location>
        <begin position="238"/>
        <end position="267"/>
    </location>
</feature>
<dbReference type="OrthoDB" id="2921803at2759"/>
<dbReference type="Proteomes" id="UP000518752">
    <property type="component" value="Unassembled WGS sequence"/>
</dbReference>
<proteinExistence type="predicted"/>
<evidence type="ECO:0000313" key="3">
    <source>
        <dbReference type="Proteomes" id="UP000518752"/>
    </source>
</evidence>
<comment type="caution">
    <text evidence="2">The sequence shown here is derived from an EMBL/GenBank/DDBJ whole genome shotgun (WGS) entry which is preliminary data.</text>
</comment>
<keyword evidence="3" id="KW-1185">Reference proteome</keyword>
<organism evidence="2 3">
    <name type="scientific">Collybiopsis confluens</name>
    <dbReference type="NCBI Taxonomy" id="2823264"/>
    <lineage>
        <taxon>Eukaryota</taxon>
        <taxon>Fungi</taxon>
        <taxon>Dikarya</taxon>
        <taxon>Basidiomycota</taxon>
        <taxon>Agaricomycotina</taxon>
        <taxon>Agaricomycetes</taxon>
        <taxon>Agaricomycetidae</taxon>
        <taxon>Agaricales</taxon>
        <taxon>Marasmiineae</taxon>
        <taxon>Omphalotaceae</taxon>
        <taxon>Collybiopsis</taxon>
    </lineage>
</organism>
<name>A0A8H5H692_9AGAR</name>
<reference evidence="2 3" key="1">
    <citation type="journal article" date="2020" name="ISME J.">
        <title>Uncovering the hidden diversity of litter-decomposition mechanisms in mushroom-forming fungi.</title>
        <authorList>
            <person name="Floudas D."/>
            <person name="Bentzer J."/>
            <person name="Ahren D."/>
            <person name="Johansson T."/>
            <person name="Persson P."/>
            <person name="Tunlid A."/>
        </authorList>
    </citation>
    <scope>NUCLEOTIDE SEQUENCE [LARGE SCALE GENOMIC DNA]</scope>
    <source>
        <strain evidence="2 3">CBS 406.79</strain>
    </source>
</reference>
<gene>
    <name evidence="2" type="ORF">D9757_008015</name>
</gene>
<evidence type="ECO:0000313" key="2">
    <source>
        <dbReference type="EMBL" id="KAF5377365.1"/>
    </source>
</evidence>
<dbReference type="AlphaFoldDB" id="A0A8H5H692"/>
<sequence length="505" mass="55437">MDQTSSLSLPSSAPFLPPELTDYILDYCHDDKPTLSAGSLVSRSFNQSCRYHIFSSNIDLSNATPRRTSHSSGGRWSGEMSPTASYVNNFEHNALVSDHVPAAEEEVKATTAINPASSAGAFARIVLAPTSSLAPFLQELSLVLRPVSLSAWATIVQGKEGSQSAWLDELLTLLPATSTTEPKQNPFRLRTLRIFRHGVGLSEFAMTALHQNFSSVTTLALFETTLQPRSMKVDIGWSPDAGEGGGNGVPESNERGSPWGGGRPGQTFDLNEAVDAEGITTIRLPRGVRRLRLDLPGPALEAFMRWLLAHTPDENGAQDNNALRGGVPDVPSISTLHIFRVMEDGATMLRAYLRACKNTLEDLMLFLYQRTTDRDDFDFSEHSALRTLFLASNGAKPMQVLYDILSTTGLSSLQRVLLQIPPWQLGAEDDSWEALDKYLAETNTGMEVSVVSDGRGTVYEENVVTLKTRFPLSVESMKDKLTVVKSRDQVVATYLDEVYGKMRTF</sequence>